<accession>A0A3M7SR39</accession>
<feature type="region of interest" description="Disordered" evidence="8">
    <location>
        <begin position="20"/>
        <end position="39"/>
    </location>
</feature>
<dbReference type="AlphaFoldDB" id="A0A3M7SR39"/>
<keyword evidence="6" id="KW-0539">Nucleus</keyword>
<evidence type="ECO:0000256" key="4">
    <source>
        <dbReference type="ARBA" id="ARBA00023015"/>
    </source>
</evidence>
<name>A0A3M7SR39_BRAPC</name>
<evidence type="ECO:0000256" key="7">
    <source>
        <dbReference type="ARBA" id="ARBA00031963"/>
    </source>
</evidence>
<evidence type="ECO:0000256" key="1">
    <source>
        <dbReference type="ARBA" id="ARBA00004123"/>
    </source>
</evidence>
<dbReference type="Proteomes" id="UP000276133">
    <property type="component" value="Unassembled WGS sequence"/>
</dbReference>
<evidence type="ECO:0000313" key="9">
    <source>
        <dbReference type="EMBL" id="RNA38294.1"/>
    </source>
</evidence>
<comment type="similarity">
    <text evidence="2">Belongs to the Mediator complex subunit 29 family.</text>
</comment>
<dbReference type="Pfam" id="PF11568">
    <property type="entry name" value="Med29"/>
    <property type="match status" value="1"/>
</dbReference>
<dbReference type="GO" id="GO:0016592">
    <property type="term" value="C:mediator complex"/>
    <property type="evidence" value="ECO:0007669"/>
    <property type="project" value="InterPro"/>
</dbReference>
<keyword evidence="10" id="KW-1185">Reference proteome</keyword>
<organism evidence="9 10">
    <name type="scientific">Brachionus plicatilis</name>
    <name type="common">Marine rotifer</name>
    <name type="synonym">Brachionus muelleri</name>
    <dbReference type="NCBI Taxonomy" id="10195"/>
    <lineage>
        <taxon>Eukaryota</taxon>
        <taxon>Metazoa</taxon>
        <taxon>Spiralia</taxon>
        <taxon>Gnathifera</taxon>
        <taxon>Rotifera</taxon>
        <taxon>Eurotatoria</taxon>
        <taxon>Monogononta</taxon>
        <taxon>Pseudotrocha</taxon>
        <taxon>Ploima</taxon>
        <taxon>Brachionidae</taxon>
        <taxon>Brachionus</taxon>
    </lineage>
</organism>
<evidence type="ECO:0000313" key="10">
    <source>
        <dbReference type="Proteomes" id="UP000276133"/>
    </source>
</evidence>
<evidence type="ECO:0000256" key="3">
    <source>
        <dbReference type="ARBA" id="ARBA00019684"/>
    </source>
</evidence>
<evidence type="ECO:0000256" key="5">
    <source>
        <dbReference type="ARBA" id="ARBA00023163"/>
    </source>
</evidence>
<keyword evidence="4" id="KW-0805">Transcription regulation</keyword>
<keyword evidence="5" id="KW-0804">Transcription</keyword>
<dbReference type="OrthoDB" id="10386889at2759"/>
<sequence>IYLEFFILKQKMNNQINSPAGYYQQGSMHPGQPPQQVMVQSQSIPPQNPIATSNMMPGQSNDQFYPDPEIKNDGLIDPIQKSKDMMNQLKNSLQALMGQLVIALNPPSETNPFQTENHYQLLGKQIENFNRACDLLTVNLKVACESQEISNELKNFSRYYAHISQIDANRLENPFINSINIHMQRIGEFQNLILQYLAPKNLNQTEN</sequence>
<comment type="caution">
    <text evidence="9">The sequence shown here is derived from an EMBL/GenBank/DDBJ whole genome shotgun (WGS) entry which is preliminary data.</text>
</comment>
<proteinExistence type="inferred from homology"/>
<reference evidence="9 10" key="1">
    <citation type="journal article" date="2018" name="Sci. Rep.">
        <title>Genomic signatures of local adaptation to the degree of environmental predictability in rotifers.</title>
        <authorList>
            <person name="Franch-Gras L."/>
            <person name="Hahn C."/>
            <person name="Garcia-Roger E.M."/>
            <person name="Carmona M.J."/>
            <person name="Serra M."/>
            <person name="Gomez A."/>
        </authorList>
    </citation>
    <scope>NUCLEOTIDE SEQUENCE [LARGE SCALE GENOMIC DNA]</scope>
    <source>
        <strain evidence="9">HYR1</strain>
    </source>
</reference>
<dbReference type="EMBL" id="REGN01000891">
    <property type="protein sequence ID" value="RNA38294.1"/>
    <property type="molecule type" value="Genomic_DNA"/>
</dbReference>
<gene>
    <name evidence="9" type="ORF">BpHYR1_041559</name>
</gene>
<evidence type="ECO:0000256" key="2">
    <source>
        <dbReference type="ARBA" id="ARBA00009851"/>
    </source>
</evidence>
<evidence type="ECO:0000256" key="6">
    <source>
        <dbReference type="ARBA" id="ARBA00023242"/>
    </source>
</evidence>
<comment type="subcellular location">
    <subcellularLocation>
        <location evidence="1">Nucleus</location>
    </subcellularLocation>
</comment>
<evidence type="ECO:0000256" key="8">
    <source>
        <dbReference type="SAM" id="MobiDB-lite"/>
    </source>
</evidence>
<feature type="non-terminal residue" evidence="9">
    <location>
        <position position="1"/>
    </location>
</feature>
<dbReference type="InterPro" id="IPR021018">
    <property type="entry name" value="Mediator_Med29_met"/>
</dbReference>
<protein>
    <recommendedName>
        <fullName evidence="3">Mediator of RNA polymerase II transcription subunit 29</fullName>
    </recommendedName>
    <alternativeName>
        <fullName evidence="7">Mediator complex subunit 29</fullName>
    </alternativeName>
</protein>